<evidence type="ECO:0000313" key="1">
    <source>
        <dbReference type="EMBL" id="QJA88655.1"/>
    </source>
</evidence>
<reference evidence="1" key="1">
    <citation type="submission" date="2020-03" db="EMBL/GenBank/DDBJ databases">
        <title>The deep terrestrial virosphere.</title>
        <authorList>
            <person name="Holmfeldt K."/>
            <person name="Nilsson E."/>
            <person name="Simone D."/>
            <person name="Lopez-Fernandez M."/>
            <person name="Wu X."/>
            <person name="de Brujin I."/>
            <person name="Lundin D."/>
            <person name="Andersson A."/>
            <person name="Bertilsson S."/>
            <person name="Dopson M."/>
        </authorList>
    </citation>
    <scope>NUCLEOTIDE SEQUENCE</scope>
    <source>
        <strain evidence="1">MM415B02714</strain>
    </source>
</reference>
<accession>A0A6M3L5X3</accession>
<gene>
    <name evidence="1" type="ORF">MM415B02714_0002</name>
</gene>
<protein>
    <submittedName>
        <fullName evidence="1">Uncharacterized protein</fullName>
    </submittedName>
</protein>
<name>A0A6M3L5X3_9ZZZZ</name>
<dbReference type="AlphaFoldDB" id="A0A6M3L5X3"/>
<organism evidence="1">
    <name type="scientific">viral metagenome</name>
    <dbReference type="NCBI Taxonomy" id="1070528"/>
    <lineage>
        <taxon>unclassified sequences</taxon>
        <taxon>metagenomes</taxon>
        <taxon>organismal metagenomes</taxon>
    </lineage>
</organism>
<dbReference type="EMBL" id="MT142795">
    <property type="protein sequence ID" value="QJA88655.1"/>
    <property type="molecule type" value="Genomic_DNA"/>
</dbReference>
<sequence>MEERNFVPMASYQKPVHYLGESAFGKRGSWHCGLCGSSVSATEDYMAIVFMWKHLIENHGLNGDFQITFRRGI</sequence>
<proteinExistence type="predicted"/>